<dbReference type="AlphaFoldDB" id="X1LZK3"/>
<protein>
    <submittedName>
        <fullName evidence="1">Uncharacterized protein</fullName>
    </submittedName>
</protein>
<proteinExistence type="predicted"/>
<comment type="caution">
    <text evidence="1">The sequence shown here is derived from an EMBL/GenBank/DDBJ whole genome shotgun (WGS) entry which is preliminary data.</text>
</comment>
<sequence>MANKAKIGILDFNDEREHVLQGTFENAQGLKKNVVETLEKTGEMDIIDPSESFTRFDKMVWRPEIVRKQAGMLARAGIDGVIFHYSVSVGSQILH</sequence>
<reference evidence="1" key="1">
    <citation type="journal article" date="2014" name="Front. Microbiol.">
        <title>High frequency of phylogenetically diverse reductive dehalogenase-homologous genes in deep subseafloor sedimentary metagenomes.</title>
        <authorList>
            <person name="Kawai M."/>
            <person name="Futagami T."/>
            <person name="Toyoda A."/>
            <person name="Takaki Y."/>
            <person name="Nishi S."/>
            <person name="Hori S."/>
            <person name="Arai W."/>
            <person name="Tsubouchi T."/>
            <person name="Morono Y."/>
            <person name="Uchiyama I."/>
            <person name="Ito T."/>
            <person name="Fujiyama A."/>
            <person name="Inagaki F."/>
            <person name="Takami H."/>
        </authorList>
    </citation>
    <scope>NUCLEOTIDE SEQUENCE</scope>
    <source>
        <strain evidence="1">Expedition CK06-06</strain>
    </source>
</reference>
<dbReference type="EMBL" id="BARV01021510">
    <property type="protein sequence ID" value="GAI24493.1"/>
    <property type="molecule type" value="Genomic_DNA"/>
</dbReference>
<organism evidence="1">
    <name type="scientific">marine sediment metagenome</name>
    <dbReference type="NCBI Taxonomy" id="412755"/>
    <lineage>
        <taxon>unclassified sequences</taxon>
        <taxon>metagenomes</taxon>
        <taxon>ecological metagenomes</taxon>
    </lineage>
</organism>
<accession>X1LZK3</accession>
<gene>
    <name evidence="1" type="ORF">S06H3_35625</name>
</gene>
<evidence type="ECO:0000313" key="1">
    <source>
        <dbReference type="EMBL" id="GAI24493.1"/>
    </source>
</evidence>
<name>X1LZK3_9ZZZZ</name>